<keyword evidence="2" id="KW-1133">Transmembrane helix</keyword>
<proteinExistence type="inferred from homology"/>
<dbReference type="RefSeq" id="WP_165141197.1">
    <property type="nucleotide sequence ID" value="NZ_JAALLT010000002.1"/>
</dbReference>
<name>A0A6M1SZN7_9BACT</name>
<dbReference type="CDD" id="cd05237">
    <property type="entry name" value="UDP_invert_4-6DH_SDR_e"/>
    <property type="match status" value="1"/>
</dbReference>
<dbReference type="InterPro" id="IPR029063">
    <property type="entry name" value="SAM-dependent_MTases_sf"/>
</dbReference>
<sequence>MSQKKVDLETYKDEYRYSKYINRFTRGIFFLLGDSVSLLLASIIAFLTLSPFSGAERPFPILHTSIITASIIVGLTAFRMYKATWRYVSLRDLVRIICGITIGGLGSLGIASAFFTIGNFEIAFTVLVAITAILFIGGFRISKRMYFELVDSPKKETKYTVIFGGKSEGEQILRDIIKNEQWNFSVHAIFDDRVMSGLSLHGVKILGGKDEMIEYIKKNPVEQLIVAFPEYPKKNLKGIIDQIKEFKPDLIIKILPSFHSLTDDPVGFEHIRDISIEDVLGREPVKIDMDTIKASIDGKTVMVTGGGGSIGSELVRQCANLRPSMLIALDVDETELFHIENEFKGRETEVIPCVASVADYQKMNQLLARYKPQVIFHAAAYKHVPMMESFPEEAIKVNVGGTQTIASLACKHQVEKFIMVSTDKAVNPTNVMGATKRVAEEICMAYNENFTTKFVSVRFGNVLGSRGSVVPLFIEQIKRGGPITVTDPEMKRYFMTIPEAVLLVMQAGSMGSGGEVFVLDMGEPVKIMDMAKDLIRLHNLEPDKDIEIEISGLRPGEKLYEELLNAEEGVMDTEHKEIFKAICSRQFTHEELEEKIDEIFDLFIEEGNENSIRRLLKSIVPTYSYKDVRKTNGKITGSKQILVD</sequence>
<feature type="transmembrane region" description="Helical" evidence="2">
    <location>
        <begin position="93"/>
        <end position="116"/>
    </location>
</feature>
<dbReference type="Pfam" id="PF02719">
    <property type="entry name" value="Polysacc_synt_2"/>
    <property type="match status" value="1"/>
</dbReference>
<reference evidence="4 5" key="1">
    <citation type="submission" date="2020-02" db="EMBL/GenBank/DDBJ databases">
        <title>Balneolaceae bacterium YR4-1, complete genome.</title>
        <authorList>
            <person name="Li Y."/>
            <person name="Wu S."/>
        </authorList>
    </citation>
    <scope>NUCLEOTIDE SEQUENCE [LARGE SCALE GENOMIC DNA]</scope>
    <source>
        <strain evidence="4 5">YR4-1</strain>
    </source>
</reference>
<feature type="transmembrane region" description="Helical" evidence="2">
    <location>
        <begin position="122"/>
        <end position="139"/>
    </location>
</feature>
<feature type="transmembrane region" description="Helical" evidence="2">
    <location>
        <begin position="61"/>
        <end position="81"/>
    </location>
</feature>
<keyword evidence="2" id="KW-0812">Transmembrane</keyword>
<dbReference type="Proteomes" id="UP000473278">
    <property type="component" value="Unassembled WGS sequence"/>
</dbReference>
<evidence type="ECO:0000256" key="2">
    <source>
        <dbReference type="SAM" id="Phobius"/>
    </source>
</evidence>
<feature type="transmembrane region" description="Helical" evidence="2">
    <location>
        <begin position="28"/>
        <end position="49"/>
    </location>
</feature>
<keyword evidence="5" id="KW-1185">Reference proteome</keyword>
<dbReference type="SUPFAM" id="SSF51735">
    <property type="entry name" value="NAD(P)-binding Rossmann-fold domains"/>
    <property type="match status" value="1"/>
</dbReference>
<gene>
    <name evidence="4" type="ORF">G3570_08470</name>
</gene>
<dbReference type="InterPro" id="IPR003869">
    <property type="entry name" value="Polysac_CapD-like"/>
</dbReference>
<accession>A0A6M1SZN7</accession>
<protein>
    <submittedName>
        <fullName evidence="4">Polysaccharide biosynthesis protein</fullName>
    </submittedName>
</protein>
<dbReference type="Pfam" id="PF13727">
    <property type="entry name" value="CoA_binding_3"/>
    <property type="match status" value="1"/>
</dbReference>
<dbReference type="Gene3D" id="3.40.50.720">
    <property type="entry name" value="NAD(P)-binding Rossmann-like Domain"/>
    <property type="match status" value="2"/>
</dbReference>
<dbReference type="InterPro" id="IPR051203">
    <property type="entry name" value="Polysaccharide_Synthase-Rel"/>
</dbReference>
<organism evidence="4 5">
    <name type="scientific">Halalkalibaculum roseum</name>
    <dbReference type="NCBI Taxonomy" id="2709311"/>
    <lineage>
        <taxon>Bacteria</taxon>
        <taxon>Pseudomonadati</taxon>
        <taxon>Balneolota</taxon>
        <taxon>Balneolia</taxon>
        <taxon>Balneolales</taxon>
        <taxon>Balneolaceae</taxon>
        <taxon>Halalkalibaculum</taxon>
    </lineage>
</organism>
<evidence type="ECO:0000313" key="4">
    <source>
        <dbReference type="EMBL" id="NGP76664.1"/>
    </source>
</evidence>
<comment type="similarity">
    <text evidence="1">Belongs to the polysaccharide synthase family.</text>
</comment>
<dbReference type="EMBL" id="JAALLT010000002">
    <property type="protein sequence ID" value="NGP76664.1"/>
    <property type="molecule type" value="Genomic_DNA"/>
</dbReference>
<dbReference type="InterPro" id="IPR036291">
    <property type="entry name" value="NAD(P)-bd_dom_sf"/>
</dbReference>
<dbReference type="PANTHER" id="PTHR43318:SF1">
    <property type="entry name" value="POLYSACCHARIDE BIOSYNTHESIS PROTEIN EPSC-RELATED"/>
    <property type="match status" value="1"/>
</dbReference>
<evidence type="ECO:0000259" key="3">
    <source>
        <dbReference type="Pfam" id="PF02719"/>
    </source>
</evidence>
<feature type="domain" description="Polysaccharide biosynthesis protein CapD-like" evidence="3">
    <location>
        <begin position="301"/>
        <end position="581"/>
    </location>
</feature>
<keyword evidence="2" id="KW-0472">Membrane</keyword>
<dbReference type="AlphaFoldDB" id="A0A6M1SZN7"/>
<evidence type="ECO:0000256" key="1">
    <source>
        <dbReference type="ARBA" id="ARBA00007430"/>
    </source>
</evidence>
<dbReference type="SUPFAM" id="SSF53335">
    <property type="entry name" value="S-adenosyl-L-methionine-dependent methyltransferases"/>
    <property type="match status" value="1"/>
</dbReference>
<dbReference type="PANTHER" id="PTHR43318">
    <property type="entry name" value="UDP-N-ACETYLGLUCOSAMINE 4,6-DEHYDRATASE"/>
    <property type="match status" value="1"/>
</dbReference>
<evidence type="ECO:0000313" key="5">
    <source>
        <dbReference type="Proteomes" id="UP000473278"/>
    </source>
</evidence>
<comment type="caution">
    <text evidence="4">The sequence shown here is derived from an EMBL/GenBank/DDBJ whole genome shotgun (WGS) entry which is preliminary data.</text>
</comment>